<dbReference type="Pfam" id="PF06552">
    <property type="entry name" value="TOM20_plant"/>
    <property type="match status" value="1"/>
</dbReference>
<sequence length="226" mass="26012">MNQRLVDQQLLPNEFLRLIGQRKIFHLRFGNRRYTFNTNDVLIHNVTEDTTMQPVTLHPLSKEITMSSTTVSSSTSTAEITEQSYKRKGNQLGELFLLPTNIDIDPRELDEVPIKLLKKKSSPIGEKMKPQFGVEPLILTAQPLILTAVFFQSTAIPNQPELHSSKKKLAAISKLEEALWTNHSKYDALWCWKMLKLLGHYALRTKITQAFQKVLQCFQKVFNEFV</sequence>
<evidence type="ECO:0000313" key="2">
    <source>
        <dbReference type="Proteomes" id="UP000290289"/>
    </source>
</evidence>
<evidence type="ECO:0000313" key="1">
    <source>
        <dbReference type="EMBL" id="RXH74109.1"/>
    </source>
</evidence>
<organism evidence="1 2">
    <name type="scientific">Malus domestica</name>
    <name type="common">Apple</name>
    <name type="synonym">Pyrus malus</name>
    <dbReference type="NCBI Taxonomy" id="3750"/>
    <lineage>
        <taxon>Eukaryota</taxon>
        <taxon>Viridiplantae</taxon>
        <taxon>Streptophyta</taxon>
        <taxon>Embryophyta</taxon>
        <taxon>Tracheophyta</taxon>
        <taxon>Spermatophyta</taxon>
        <taxon>Magnoliopsida</taxon>
        <taxon>eudicotyledons</taxon>
        <taxon>Gunneridae</taxon>
        <taxon>Pentapetalae</taxon>
        <taxon>rosids</taxon>
        <taxon>fabids</taxon>
        <taxon>Rosales</taxon>
        <taxon>Rosaceae</taxon>
        <taxon>Amygdaloideae</taxon>
        <taxon>Maleae</taxon>
        <taxon>Malus</taxon>
    </lineage>
</organism>
<name>A0A498HTK4_MALDO</name>
<dbReference type="Gene3D" id="1.25.40.10">
    <property type="entry name" value="Tetratricopeptide repeat domain"/>
    <property type="match status" value="1"/>
</dbReference>
<dbReference type="Proteomes" id="UP000290289">
    <property type="component" value="Chromosome 15"/>
</dbReference>
<protein>
    <submittedName>
        <fullName evidence="1">Uncharacterized protein</fullName>
    </submittedName>
</protein>
<reference evidence="1 2" key="1">
    <citation type="submission" date="2018-10" db="EMBL/GenBank/DDBJ databases">
        <title>A high-quality apple genome assembly.</title>
        <authorList>
            <person name="Hu J."/>
        </authorList>
    </citation>
    <scope>NUCLEOTIDE SEQUENCE [LARGE SCALE GENOMIC DNA]</scope>
    <source>
        <strain evidence="2">cv. HFTH1</strain>
        <tissue evidence="1">Young leaf</tissue>
    </source>
</reference>
<proteinExistence type="predicted"/>
<comment type="caution">
    <text evidence="1">The sequence shown here is derived from an EMBL/GenBank/DDBJ whole genome shotgun (WGS) entry which is preliminary data.</text>
</comment>
<dbReference type="EMBL" id="RDQH01000341">
    <property type="protein sequence ID" value="RXH74109.1"/>
    <property type="molecule type" value="Genomic_DNA"/>
</dbReference>
<dbReference type="InterPro" id="IPR011990">
    <property type="entry name" value="TPR-like_helical_dom_sf"/>
</dbReference>
<keyword evidence="2" id="KW-1185">Reference proteome</keyword>
<dbReference type="AlphaFoldDB" id="A0A498HTK4"/>
<accession>A0A498HTK4</accession>
<gene>
    <name evidence="1" type="ORF">DVH24_021289</name>
</gene>